<dbReference type="SUPFAM" id="SSF81301">
    <property type="entry name" value="Nucleotidyltransferase"/>
    <property type="match status" value="1"/>
</dbReference>
<dbReference type="InterPro" id="IPR043519">
    <property type="entry name" value="NT_sf"/>
</dbReference>
<reference evidence="4 6" key="1">
    <citation type="submission" date="2021-06" db="EMBL/GenBank/DDBJ databases">
        <title>Staphylococcus lentus K169 genome sequencing.</title>
        <authorList>
            <person name="Sundareshan S."/>
            <person name="Akhila D.S."/>
            <person name="Prachi D."/>
            <person name="Sivakumar R."/>
            <person name="Rajendhran J."/>
            <person name="Isloor S."/>
            <person name="Hegde N.R."/>
        </authorList>
    </citation>
    <scope>NUCLEOTIDE SEQUENCE [LARGE SCALE GENOMIC DNA]</scope>
    <source>
        <strain evidence="4 6">K169</strain>
    </source>
</reference>
<evidence type="ECO:0000256" key="2">
    <source>
        <dbReference type="SAM" id="Coils"/>
    </source>
</evidence>
<evidence type="ECO:0000313" key="7">
    <source>
        <dbReference type="Proteomes" id="UP001223261"/>
    </source>
</evidence>
<dbReference type="Proteomes" id="UP000770161">
    <property type="component" value="Unassembled WGS sequence"/>
</dbReference>
<dbReference type="GO" id="GO:0015969">
    <property type="term" value="P:guanosine tetraphosphate metabolic process"/>
    <property type="evidence" value="ECO:0007669"/>
    <property type="project" value="InterPro"/>
</dbReference>
<comment type="pathway">
    <text evidence="1">Purine metabolism; ppGpp biosynthesis; ppGpp from GTP: step 1/2.</text>
</comment>
<dbReference type="CDD" id="cd05399">
    <property type="entry name" value="NT_Rel-Spo_like"/>
    <property type="match status" value="1"/>
</dbReference>
<feature type="coiled-coil region" evidence="2">
    <location>
        <begin position="204"/>
        <end position="231"/>
    </location>
</feature>
<evidence type="ECO:0000259" key="3">
    <source>
        <dbReference type="SMART" id="SM00954"/>
    </source>
</evidence>
<dbReference type="PANTHER" id="PTHR47837:SF2">
    <property type="entry name" value="GTP PYROPHOSPHOKINASE YWAC"/>
    <property type="match status" value="1"/>
</dbReference>
<proteinExistence type="predicted"/>
<protein>
    <submittedName>
        <fullName evidence="5">GTP pyrophosphokinase family protein</fullName>
    </submittedName>
</protein>
<dbReference type="GeneID" id="99677723"/>
<dbReference type="EMBL" id="JAHLZN010000014">
    <property type="protein sequence ID" value="MBU6113979.1"/>
    <property type="molecule type" value="Genomic_DNA"/>
</dbReference>
<evidence type="ECO:0000313" key="4">
    <source>
        <dbReference type="EMBL" id="MBU6113979.1"/>
    </source>
</evidence>
<dbReference type="SMART" id="SM00954">
    <property type="entry name" value="RelA_SpoT"/>
    <property type="match status" value="1"/>
</dbReference>
<reference evidence="5" key="2">
    <citation type="journal article" date="2023" name="Antibiotics">
        <title>Prevalence and Molecular Characterization of Methicillin-Resistant Staphylococci (MRS) and Mammaliicocci (MRM) in Dromedary Camels from Algeria: First Detection of SCCmec-mecC Hybrid in Methicillin-Resistant Mammaliicoccus lentus.</title>
        <authorList>
            <person name="Belhout C."/>
            <person name="Boyen F."/>
            <person name="Vereecke N."/>
            <person name="Theuns S."/>
            <person name="Taibi N."/>
            <person name="Stegger M."/>
            <person name="de la Fe-Rodriguez P.Y."/>
            <person name="Bouayad L."/>
            <person name="Elgroud R."/>
            <person name="Butaye P."/>
        </authorList>
    </citation>
    <scope>NUCLEOTIDE SEQUENCE</scope>
    <source>
        <strain evidence="5">7048</strain>
    </source>
</reference>
<keyword evidence="6" id="KW-1185">Reference proteome</keyword>
<sequence length="241" mass="28483">MYIERKPSINLTELKKEFTNHLNEIERPQTTEQAMEELFNFVELQHTYASALEEIGTKLKILDDEFQVAYKHNPIHHMEKRVKEFPSVVKKLKRKGFPLNAKSARDNLQDIAGIRVVCNYLEDVYTIEQLLLRQEDIKLLKRKDYINNPKPNGYKSLHLVVSIPVFLAERVEVTPVEIQIRTIGMDMWASLEHKLRYKNTHISTEQYQDKLKECSAEITNVERKMQEMNNEIYKSTFIETE</sequence>
<name>A0AAP1WLG5_MAMLE</name>
<dbReference type="RefSeq" id="WP_017001096.1">
    <property type="nucleotide sequence ID" value="NZ_CABIVY010000025.1"/>
</dbReference>
<dbReference type="InterPro" id="IPR052366">
    <property type="entry name" value="GTP_Pyrophosphokinase"/>
</dbReference>
<dbReference type="InterPro" id="IPR007685">
    <property type="entry name" value="RelA_SpoT"/>
</dbReference>
<evidence type="ECO:0000313" key="6">
    <source>
        <dbReference type="Proteomes" id="UP000770161"/>
    </source>
</evidence>
<dbReference type="Gene3D" id="3.30.460.10">
    <property type="entry name" value="Beta Polymerase, domain 2"/>
    <property type="match status" value="1"/>
</dbReference>
<organism evidence="5 7">
    <name type="scientific">Mammaliicoccus lentus</name>
    <name type="common">Staphylococcus lentus</name>
    <dbReference type="NCBI Taxonomy" id="42858"/>
    <lineage>
        <taxon>Bacteria</taxon>
        <taxon>Bacillati</taxon>
        <taxon>Bacillota</taxon>
        <taxon>Bacilli</taxon>
        <taxon>Bacillales</taxon>
        <taxon>Staphylococcaceae</taxon>
        <taxon>Mammaliicoccus</taxon>
    </lineage>
</organism>
<dbReference type="Gene3D" id="1.10.287.860">
    <property type="entry name" value="Nucleotidyltransferase"/>
    <property type="match status" value="1"/>
</dbReference>
<dbReference type="Proteomes" id="UP001223261">
    <property type="component" value="Chromosome"/>
</dbReference>
<evidence type="ECO:0000313" key="5">
    <source>
        <dbReference type="EMBL" id="WHI60446.1"/>
    </source>
</evidence>
<dbReference type="AlphaFoldDB" id="A0AAP1WLG5"/>
<accession>A0AAP1WLG5</accession>
<feature type="domain" description="RelA/SpoT" evidence="3">
    <location>
        <begin position="80"/>
        <end position="203"/>
    </location>
</feature>
<dbReference type="EMBL" id="CP118848">
    <property type="protein sequence ID" value="WHI60446.1"/>
    <property type="molecule type" value="Genomic_DNA"/>
</dbReference>
<dbReference type="Pfam" id="PF04607">
    <property type="entry name" value="RelA_SpoT"/>
    <property type="match status" value="1"/>
</dbReference>
<evidence type="ECO:0000256" key="1">
    <source>
        <dbReference type="ARBA" id="ARBA00004976"/>
    </source>
</evidence>
<gene>
    <name evidence="4" type="ORF">KQ656_08410</name>
    <name evidence="5" type="ORF">PYH69_02130</name>
</gene>
<dbReference type="PANTHER" id="PTHR47837">
    <property type="entry name" value="GTP PYROPHOSPHOKINASE YJBM"/>
    <property type="match status" value="1"/>
</dbReference>
<keyword evidence="2" id="KW-0175">Coiled coil</keyword>